<dbReference type="AlphaFoldDB" id="X1HMG0"/>
<gene>
    <name evidence="1" type="ORF">S03H2_45395</name>
</gene>
<dbReference type="SUPFAM" id="SSF51735">
    <property type="entry name" value="NAD(P)-binding Rossmann-fold domains"/>
    <property type="match status" value="1"/>
</dbReference>
<dbReference type="InterPro" id="IPR036291">
    <property type="entry name" value="NAD(P)-bd_dom_sf"/>
</dbReference>
<sequence length="48" mass="5292">MKKVGLVGYGYWGSKLARCFKQLGALTVIADRDSNTSNRAMEEQDVPS</sequence>
<comment type="caution">
    <text evidence="1">The sequence shown here is derived from an EMBL/GenBank/DDBJ whole genome shotgun (WGS) entry which is preliminary data.</text>
</comment>
<dbReference type="Gene3D" id="3.40.50.720">
    <property type="entry name" value="NAD(P)-binding Rossmann-like Domain"/>
    <property type="match status" value="1"/>
</dbReference>
<feature type="non-terminal residue" evidence="1">
    <location>
        <position position="48"/>
    </location>
</feature>
<dbReference type="EMBL" id="BARU01028442">
    <property type="protein sequence ID" value="GAH70677.1"/>
    <property type="molecule type" value="Genomic_DNA"/>
</dbReference>
<proteinExistence type="predicted"/>
<evidence type="ECO:0008006" key="2">
    <source>
        <dbReference type="Google" id="ProtNLM"/>
    </source>
</evidence>
<accession>X1HMG0</accession>
<evidence type="ECO:0000313" key="1">
    <source>
        <dbReference type="EMBL" id="GAH70677.1"/>
    </source>
</evidence>
<protein>
    <recommendedName>
        <fullName evidence="2">6-phosphogluconate dehydrogenase NADP-binding domain-containing protein</fullName>
    </recommendedName>
</protein>
<reference evidence="1" key="1">
    <citation type="journal article" date="2014" name="Front. Microbiol.">
        <title>High frequency of phylogenetically diverse reductive dehalogenase-homologous genes in deep subseafloor sedimentary metagenomes.</title>
        <authorList>
            <person name="Kawai M."/>
            <person name="Futagami T."/>
            <person name="Toyoda A."/>
            <person name="Takaki Y."/>
            <person name="Nishi S."/>
            <person name="Hori S."/>
            <person name="Arai W."/>
            <person name="Tsubouchi T."/>
            <person name="Morono Y."/>
            <person name="Uchiyama I."/>
            <person name="Ito T."/>
            <person name="Fujiyama A."/>
            <person name="Inagaki F."/>
            <person name="Takami H."/>
        </authorList>
    </citation>
    <scope>NUCLEOTIDE SEQUENCE</scope>
    <source>
        <strain evidence="1">Expedition CK06-06</strain>
    </source>
</reference>
<name>X1HMG0_9ZZZZ</name>
<organism evidence="1">
    <name type="scientific">marine sediment metagenome</name>
    <dbReference type="NCBI Taxonomy" id="412755"/>
    <lineage>
        <taxon>unclassified sequences</taxon>
        <taxon>metagenomes</taxon>
        <taxon>ecological metagenomes</taxon>
    </lineage>
</organism>